<evidence type="ECO:0000313" key="2">
    <source>
        <dbReference type="Proteomes" id="UP000419743"/>
    </source>
</evidence>
<name>A0A7M4DG79_9MICO</name>
<dbReference type="AlphaFoldDB" id="A0A7M4DG79"/>
<dbReference type="EMBL" id="CACRYJ010000016">
    <property type="protein sequence ID" value="VZO35922.1"/>
    <property type="molecule type" value="Genomic_DNA"/>
</dbReference>
<protein>
    <submittedName>
        <fullName evidence="1">Uncharacterized protein</fullName>
    </submittedName>
</protein>
<organism evidence="1 2">
    <name type="scientific">Occultella aeris</name>
    <dbReference type="NCBI Taxonomy" id="2761496"/>
    <lineage>
        <taxon>Bacteria</taxon>
        <taxon>Bacillati</taxon>
        <taxon>Actinomycetota</taxon>
        <taxon>Actinomycetes</taxon>
        <taxon>Micrococcales</taxon>
        <taxon>Ruaniaceae</taxon>
        <taxon>Occultella</taxon>
    </lineage>
</organism>
<keyword evidence="2" id="KW-1185">Reference proteome</keyword>
<accession>A0A7M4DG79</accession>
<evidence type="ECO:0000313" key="1">
    <source>
        <dbReference type="EMBL" id="VZO35922.1"/>
    </source>
</evidence>
<sequence length="249" mass="27435">MTWSQPHGYRIPGTVSLPVMSRALERYAWPTWRIEAVRTLAAVADALHQGRHDQDAVLRHLSHGQLGLDDLVVSRAQHGGILLRAAEFIDIAHVFLHRASAVPLPSTLDLRCTARFMDDPDDPDSRWIYVLLSTERSSMETMFAGLRDVASYPVPTAADVADDPEAAERAEVWTRVLQRYRSFSPPSILAPDLHLALDLIEAIGAGDRDDELSSYSKVTVSEVVAEVALRQGASAPDDLRAQLVAPLTQ</sequence>
<proteinExistence type="predicted"/>
<comment type="caution">
    <text evidence="1">The sequence shown here is derived from an EMBL/GenBank/DDBJ whole genome shotgun (WGS) entry which is preliminary data.</text>
</comment>
<gene>
    <name evidence="1" type="ORF">HALOF300_01125</name>
</gene>
<dbReference type="Proteomes" id="UP000419743">
    <property type="component" value="Unassembled WGS sequence"/>
</dbReference>
<reference evidence="1 2" key="1">
    <citation type="submission" date="2019-11" db="EMBL/GenBank/DDBJ databases">
        <authorList>
            <person name="Criscuolo A."/>
        </authorList>
    </citation>
    <scope>NUCLEOTIDE SEQUENCE [LARGE SCALE GENOMIC DNA]</scope>
    <source>
        <strain evidence="1">CIP111667</strain>
    </source>
</reference>